<dbReference type="EMBL" id="BMAC01000697">
    <property type="protein sequence ID" value="GFQ01620.1"/>
    <property type="molecule type" value="Genomic_DNA"/>
</dbReference>
<dbReference type="Proteomes" id="UP000653305">
    <property type="component" value="Unassembled WGS sequence"/>
</dbReference>
<evidence type="ECO:0000256" key="1">
    <source>
        <dbReference type="SAM" id="MobiDB-lite"/>
    </source>
</evidence>
<keyword evidence="3" id="KW-1185">Reference proteome</keyword>
<accession>A0A830CRK8</accession>
<comment type="caution">
    <text evidence="2">The sequence shown here is derived from an EMBL/GenBank/DDBJ whole genome shotgun (WGS) entry which is preliminary data.</text>
</comment>
<evidence type="ECO:0000313" key="3">
    <source>
        <dbReference type="Proteomes" id="UP000653305"/>
    </source>
</evidence>
<dbReference type="GO" id="GO:0003677">
    <property type="term" value="F:DNA binding"/>
    <property type="evidence" value="ECO:0007669"/>
    <property type="project" value="UniProtKB-KW"/>
</dbReference>
<reference evidence="2" key="1">
    <citation type="submission" date="2020-07" db="EMBL/GenBank/DDBJ databases">
        <title>Ethylene signaling mediates host invasion by parasitic plants.</title>
        <authorList>
            <person name="Yoshida S."/>
        </authorList>
    </citation>
    <scope>NUCLEOTIDE SEQUENCE</scope>
    <source>
        <strain evidence="2">Okayama</strain>
    </source>
</reference>
<feature type="region of interest" description="Disordered" evidence="1">
    <location>
        <begin position="91"/>
        <end position="129"/>
    </location>
</feature>
<keyword evidence="2" id="KW-0479">Metal-binding</keyword>
<feature type="compositionally biased region" description="Basic and acidic residues" evidence="1">
    <location>
        <begin position="91"/>
        <end position="114"/>
    </location>
</feature>
<dbReference type="GO" id="GO:0008270">
    <property type="term" value="F:zinc ion binding"/>
    <property type="evidence" value="ECO:0007669"/>
    <property type="project" value="UniProtKB-KW"/>
</dbReference>
<keyword evidence="2" id="KW-0238">DNA-binding</keyword>
<dbReference type="AlphaFoldDB" id="A0A830CRK8"/>
<sequence length="180" mass="19712">MLIKTFSDQNINSQLLVWLHSVDGLTCPTGVWISSNSSVSSLSQPQHGFAQLLRTSSGRFLLRWPVSPRSLRYSDAGLLKGSLQMPAEAEGAKESFRGAEGAKESFRGAEEGDPPRSCGGSCGGSSMQRTPLLPGFRPGRWARTYGNHRERPRDRVVRRDCAGRRCIARELGVLSHCLPS</sequence>
<protein>
    <submittedName>
        <fullName evidence="2">Zinc-finger homeodomain protein 3</fullName>
    </submittedName>
</protein>
<keyword evidence="2" id="KW-0862">Zinc</keyword>
<keyword evidence="2" id="KW-0371">Homeobox</keyword>
<keyword evidence="2" id="KW-0863">Zinc-finger</keyword>
<name>A0A830CRK8_9LAMI</name>
<organism evidence="2 3">
    <name type="scientific">Phtheirospermum japonicum</name>
    <dbReference type="NCBI Taxonomy" id="374723"/>
    <lineage>
        <taxon>Eukaryota</taxon>
        <taxon>Viridiplantae</taxon>
        <taxon>Streptophyta</taxon>
        <taxon>Embryophyta</taxon>
        <taxon>Tracheophyta</taxon>
        <taxon>Spermatophyta</taxon>
        <taxon>Magnoliopsida</taxon>
        <taxon>eudicotyledons</taxon>
        <taxon>Gunneridae</taxon>
        <taxon>Pentapetalae</taxon>
        <taxon>asterids</taxon>
        <taxon>lamiids</taxon>
        <taxon>Lamiales</taxon>
        <taxon>Orobanchaceae</taxon>
        <taxon>Orobanchaceae incertae sedis</taxon>
        <taxon>Phtheirospermum</taxon>
    </lineage>
</organism>
<evidence type="ECO:0000313" key="2">
    <source>
        <dbReference type="EMBL" id="GFQ01620.1"/>
    </source>
</evidence>
<gene>
    <name evidence="2" type="ORF">PHJA_002305900</name>
</gene>
<proteinExistence type="predicted"/>